<name>A0ABS9VM25_9SPHN</name>
<sequence length="51" mass="5668">MPPLLLIMMLLTNSRRVVGARTNGWKTNFLGWMTTAVTFLCTAALVVSWIA</sequence>
<proteinExistence type="predicted"/>
<dbReference type="EMBL" id="JAKZHW010000001">
    <property type="protein sequence ID" value="MCH8616027.1"/>
    <property type="molecule type" value="Genomic_DNA"/>
</dbReference>
<comment type="caution">
    <text evidence="2">The sequence shown here is derived from an EMBL/GenBank/DDBJ whole genome shotgun (WGS) entry which is preliminary data.</text>
</comment>
<evidence type="ECO:0000313" key="2">
    <source>
        <dbReference type="EMBL" id="MCH8616027.1"/>
    </source>
</evidence>
<gene>
    <name evidence="2" type="ORF">LZ016_07935</name>
</gene>
<evidence type="ECO:0000256" key="1">
    <source>
        <dbReference type="SAM" id="Phobius"/>
    </source>
</evidence>
<dbReference type="Proteomes" id="UP001203058">
    <property type="component" value="Unassembled WGS sequence"/>
</dbReference>
<feature type="transmembrane region" description="Helical" evidence="1">
    <location>
        <begin position="29"/>
        <end position="50"/>
    </location>
</feature>
<keyword evidence="1" id="KW-1133">Transmembrane helix</keyword>
<reference evidence="2 3" key="1">
    <citation type="submission" date="2022-03" db="EMBL/GenBank/DDBJ databases">
        <authorList>
            <person name="Jo J.-H."/>
            <person name="Im W.-T."/>
        </authorList>
    </citation>
    <scope>NUCLEOTIDE SEQUENCE [LARGE SCALE GENOMIC DNA]</scope>
    <source>
        <strain evidence="2 3">SM33</strain>
    </source>
</reference>
<protein>
    <submittedName>
        <fullName evidence="2">Uncharacterized protein</fullName>
    </submittedName>
</protein>
<keyword evidence="1" id="KW-0812">Transmembrane</keyword>
<dbReference type="RefSeq" id="WP_241446854.1">
    <property type="nucleotide sequence ID" value="NZ_JAKZHW010000001.1"/>
</dbReference>
<evidence type="ECO:0000313" key="3">
    <source>
        <dbReference type="Proteomes" id="UP001203058"/>
    </source>
</evidence>
<accession>A0ABS9VM25</accession>
<keyword evidence="1" id="KW-0472">Membrane</keyword>
<organism evidence="2 3">
    <name type="scientific">Sphingomonas telluris</name>
    <dbReference type="NCBI Taxonomy" id="2907998"/>
    <lineage>
        <taxon>Bacteria</taxon>
        <taxon>Pseudomonadati</taxon>
        <taxon>Pseudomonadota</taxon>
        <taxon>Alphaproteobacteria</taxon>
        <taxon>Sphingomonadales</taxon>
        <taxon>Sphingomonadaceae</taxon>
        <taxon>Sphingomonas</taxon>
    </lineage>
</organism>
<keyword evidence="3" id="KW-1185">Reference proteome</keyword>